<evidence type="ECO:0000256" key="4">
    <source>
        <dbReference type="RuleBase" id="RU000363"/>
    </source>
</evidence>
<comment type="similarity">
    <text evidence="1 4">Belongs to the short-chain dehydrogenases/reductases (SDR) family.</text>
</comment>
<sequence length="245" mass="25944">MKSALVTGANKGIGLEVAKLLAQQGFFVYLGSRNLENGEAAVQQLTATGLTTLEAVQLDVTNPDSIRAARAAIGAKTPVLDVLVNNAGISGGLPQPALHATLEQFRAVFETNVFGVAGVTQAFLDLLSTSPQPRIVNVSTAMASLALSAELYSDTFAFRPSVYQSSKAALNMYTIDLAYELRDTAFKVNAVCPGYTKTDFTGHQGTSTVEEAGQRIVKYALLDADGPTGQFVSEEYFPAPATCPW</sequence>
<dbReference type="PANTHER" id="PTHR43490">
    <property type="entry name" value="(+)-NEOMENTHOL DEHYDROGENASE"/>
    <property type="match status" value="1"/>
</dbReference>
<dbReference type="EMBL" id="MDZA01000099">
    <property type="protein sequence ID" value="OGX90960.1"/>
    <property type="molecule type" value="Genomic_DNA"/>
</dbReference>
<protein>
    <submittedName>
        <fullName evidence="5">Short-chain dehydrogenase</fullName>
    </submittedName>
</protein>
<dbReference type="PRINTS" id="PR00080">
    <property type="entry name" value="SDRFAMILY"/>
</dbReference>
<reference evidence="5 6" key="1">
    <citation type="submission" date="2016-08" db="EMBL/GenBank/DDBJ databases">
        <title>Hymenobacter coccineus sp. nov., Hymenobacter lapidarius sp. nov. and Hymenobacter glacialis sp. nov., isolated from Antarctic soil.</title>
        <authorList>
            <person name="Sedlacek I."/>
            <person name="Kralova S."/>
            <person name="Kyrova K."/>
            <person name="Maslanova I."/>
            <person name="Stankova E."/>
            <person name="Vrbovska V."/>
            <person name="Nemec M."/>
            <person name="Bartak M."/>
            <person name="Svec P."/>
            <person name="Busse H.-J."/>
            <person name="Pantucek R."/>
        </authorList>
    </citation>
    <scope>NUCLEOTIDE SEQUENCE [LARGE SCALE GENOMIC DNA]</scope>
    <source>
        <strain evidence="5 6">CCM 8649</strain>
    </source>
</reference>
<dbReference type="InterPro" id="IPR036291">
    <property type="entry name" value="NAD(P)-bd_dom_sf"/>
</dbReference>
<dbReference type="CDD" id="cd05324">
    <property type="entry name" value="carb_red_PTCR-like_SDR_c"/>
    <property type="match status" value="1"/>
</dbReference>
<evidence type="ECO:0000256" key="3">
    <source>
        <dbReference type="ARBA" id="ARBA00023002"/>
    </source>
</evidence>
<organism evidence="5 6">
    <name type="scientific">Hymenobacter coccineus</name>
    <dbReference type="NCBI Taxonomy" id="1908235"/>
    <lineage>
        <taxon>Bacteria</taxon>
        <taxon>Pseudomonadati</taxon>
        <taxon>Bacteroidota</taxon>
        <taxon>Cytophagia</taxon>
        <taxon>Cytophagales</taxon>
        <taxon>Hymenobacteraceae</taxon>
        <taxon>Hymenobacter</taxon>
    </lineage>
</organism>
<keyword evidence="3" id="KW-0560">Oxidoreductase</keyword>
<dbReference type="InterPro" id="IPR002347">
    <property type="entry name" value="SDR_fam"/>
</dbReference>
<evidence type="ECO:0000256" key="2">
    <source>
        <dbReference type="ARBA" id="ARBA00022857"/>
    </source>
</evidence>
<gene>
    <name evidence="5" type="ORF">BEN49_05630</name>
</gene>
<dbReference type="GO" id="GO:0016020">
    <property type="term" value="C:membrane"/>
    <property type="evidence" value="ECO:0007669"/>
    <property type="project" value="TreeGrafter"/>
</dbReference>
<evidence type="ECO:0000313" key="5">
    <source>
        <dbReference type="EMBL" id="OGX90960.1"/>
    </source>
</evidence>
<dbReference type="AlphaFoldDB" id="A0A1G1TJB5"/>
<dbReference type="Proteomes" id="UP000177506">
    <property type="component" value="Unassembled WGS sequence"/>
</dbReference>
<dbReference type="OrthoDB" id="5786478at2"/>
<keyword evidence="6" id="KW-1185">Reference proteome</keyword>
<evidence type="ECO:0000313" key="6">
    <source>
        <dbReference type="Proteomes" id="UP000177506"/>
    </source>
</evidence>
<keyword evidence="2" id="KW-0521">NADP</keyword>
<name>A0A1G1TJB5_9BACT</name>
<dbReference type="Gene3D" id="3.40.50.720">
    <property type="entry name" value="NAD(P)-binding Rossmann-like Domain"/>
    <property type="match status" value="1"/>
</dbReference>
<dbReference type="InterPro" id="IPR045313">
    <property type="entry name" value="CBR1-like"/>
</dbReference>
<proteinExistence type="inferred from homology"/>
<dbReference type="SUPFAM" id="SSF51735">
    <property type="entry name" value="NAD(P)-binding Rossmann-fold domains"/>
    <property type="match status" value="1"/>
</dbReference>
<evidence type="ECO:0000256" key="1">
    <source>
        <dbReference type="ARBA" id="ARBA00006484"/>
    </source>
</evidence>
<dbReference type="GO" id="GO:0016616">
    <property type="term" value="F:oxidoreductase activity, acting on the CH-OH group of donors, NAD or NADP as acceptor"/>
    <property type="evidence" value="ECO:0007669"/>
    <property type="project" value="InterPro"/>
</dbReference>
<dbReference type="PRINTS" id="PR00081">
    <property type="entry name" value="GDHRDH"/>
</dbReference>
<dbReference type="PANTHER" id="PTHR43490:SF99">
    <property type="entry name" value="SHORT-CHAIN DEHYDROGENASE_REDUCTASE"/>
    <property type="match status" value="1"/>
</dbReference>
<comment type="caution">
    <text evidence="5">The sequence shown here is derived from an EMBL/GenBank/DDBJ whole genome shotgun (WGS) entry which is preliminary data.</text>
</comment>
<accession>A0A1G1TJB5</accession>
<dbReference type="Pfam" id="PF00106">
    <property type="entry name" value="adh_short"/>
    <property type="match status" value="1"/>
</dbReference>